<dbReference type="KEGG" id="cman:A9D14_15235"/>
<accession>A0A1Z1FG68</accession>
<reference evidence="1 2" key="1">
    <citation type="submission" date="2017-01" db="EMBL/GenBank/DDBJ databases">
        <title>Complete genome sequence of esterase-producing bacterium Croceicoccus marinus E4A9.</title>
        <authorList>
            <person name="Wu Y.-H."/>
            <person name="Cheng H."/>
            <person name="Xu L."/>
            <person name="Huo Y.-Y."/>
            <person name="Wang C.-S."/>
            <person name="Xu X.-W."/>
        </authorList>
    </citation>
    <scope>NUCLEOTIDE SEQUENCE [LARGE SCALE GENOMIC DNA]</scope>
    <source>
        <strain evidence="1 2">E4A9</strain>
        <plasmid evidence="2">Plasmid pcme4a9i</plasmid>
    </source>
</reference>
<keyword evidence="1" id="KW-0614">Plasmid</keyword>
<gene>
    <name evidence="1" type="ORF">A9D14_15235</name>
</gene>
<sequence>MLSRDKELWMVALQIERIHGTGGAAFIARRQKHFEDLAEEEGAALWQEIGRRFDELNPA</sequence>
<name>A0A1Z1FG68_9SPHN</name>
<dbReference type="STRING" id="450378.GCA_001661675_03063"/>
<evidence type="ECO:0000313" key="2">
    <source>
        <dbReference type="Proteomes" id="UP000195807"/>
    </source>
</evidence>
<proteinExistence type="predicted"/>
<dbReference type="AlphaFoldDB" id="A0A1Z1FG68"/>
<keyword evidence="2" id="KW-1185">Reference proteome</keyword>
<dbReference type="EMBL" id="CP019603">
    <property type="protein sequence ID" value="ARU17723.1"/>
    <property type="molecule type" value="Genomic_DNA"/>
</dbReference>
<organism evidence="1 2">
    <name type="scientific">Croceicoccus marinus</name>
    <dbReference type="NCBI Taxonomy" id="450378"/>
    <lineage>
        <taxon>Bacteria</taxon>
        <taxon>Pseudomonadati</taxon>
        <taxon>Pseudomonadota</taxon>
        <taxon>Alphaproteobacteria</taxon>
        <taxon>Sphingomonadales</taxon>
        <taxon>Erythrobacteraceae</taxon>
        <taxon>Croceicoccus</taxon>
    </lineage>
</organism>
<dbReference type="InterPro" id="IPR054234">
    <property type="entry name" value="DUF6961"/>
</dbReference>
<dbReference type="Pfam" id="PF22284">
    <property type="entry name" value="DUF6961"/>
    <property type="match status" value="1"/>
</dbReference>
<evidence type="ECO:0000313" key="1">
    <source>
        <dbReference type="EMBL" id="ARU17723.1"/>
    </source>
</evidence>
<geneLocation type="plasmid" evidence="2">
    <name>pcme4a9i</name>
</geneLocation>
<dbReference type="Proteomes" id="UP000195807">
    <property type="component" value="Plasmid pCME4A9I"/>
</dbReference>
<protein>
    <submittedName>
        <fullName evidence="1">Uncharacterized protein</fullName>
    </submittedName>
</protein>